<evidence type="ECO:0000313" key="2">
    <source>
        <dbReference type="Proteomes" id="UP001296104"/>
    </source>
</evidence>
<name>A0AAI9EG12_9PEZI</name>
<keyword evidence="2" id="KW-1185">Reference proteome</keyword>
<accession>A0AAI9EG12</accession>
<dbReference type="EMBL" id="CAVMBE010000154">
    <property type="protein sequence ID" value="CAK4034944.1"/>
    <property type="molecule type" value="Genomic_DNA"/>
</dbReference>
<dbReference type="Proteomes" id="UP001296104">
    <property type="component" value="Unassembled WGS sequence"/>
</dbReference>
<protein>
    <submittedName>
        <fullName evidence="1">Uncharacterized protein</fullName>
    </submittedName>
</protein>
<gene>
    <name evidence="1" type="ORF">LECACI_7A010102</name>
</gene>
<proteinExistence type="predicted"/>
<dbReference type="AlphaFoldDB" id="A0AAI9EG12"/>
<sequence>MASTTAILASAATTDSGCRIFSLPTELQVEIFDFAYPGAETRVLSKEAWLTRESQMRNQHGSPPARPYPGHKVNELFVSKLFFAAAAKAWIKNQMFVAPYFGMEVQITGFWEPLLDSEGLLSKYTEKIKMMDAVILRGFTNQLPRLMHVQVMPVLSNFQSRLYSDGDIVDSATFQKIILLRGILDLEMIPRTEIKGDQKAMMEANLTRLRELALPLVTLPRHDSPFPFDVSDLLEASWVLPPGTSFQQARRGKMFEIGTLFKKLGTWIRRVLNG</sequence>
<evidence type="ECO:0000313" key="1">
    <source>
        <dbReference type="EMBL" id="CAK4034944.1"/>
    </source>
</evidence>
<reference evidence="1" key="1">
    <citation type="submission" date="2023-11" db="EMBL/GenBank/DDBJ databases">
        <authorList>
            <person name="Alioto T."/>
            <person name="Alioto T."/>
            <person name="Gomez Garrido J."/>
        </authorList>
    </citation>
    <scope>NUCLEOTIDE SEQUENCE</scope>
</reference>
<comment type="caution">
    <text evidence="1">The sequence shown here is derived from an EMBL/GenBank/DDBJ whole genome shotgun (WGS) entry which is preliminary data.</text>
</comment>
<organism evidence="1 2">
    <name type="scientific">Lecanosticta acicola</name>
    <dbReference type="NCBI Taxonomy" id="111012"/>
    <lineage>
        <taxon>Eukaryota</taxon>
        <taxon>Fungi</taxon>
        <taxon>Dikarya</taxon>
        <taxon>Ascomycota</taxon>
        <taxon>Pezizomycotina</taxon>
        <taxon>Dothideomycetes</taxon>
        <taxon>Dothideomycetidae</taxon>
        <taxon>Mycosphaerellales</taxon>
        <taxon>Mycosphaerellaceae</taxon>
        <taxon>Lecanosticta</taxon>
    </lineage>
</organism>